<dbReference type="Proteomes" id="UP000005496">
    <property type="component" value="Unassembled WGS sequence"/>
</dbReference>
<dbReference type="InterPro" id="IPR011579">
    <property type="entry name" value="ATPase_dom"/>
</dbReference>
<dbReference type="Pfam" id="PF01637">
    <property type="entry name" value="ATPase_2"/>
    <property type="match status" value="1"/>
</dbReference>
<evidence type="ECO:0000259" key="2">
    <source>
        <dbReference type="Pfam" id="PF03008"/>
    </source>
</evidence>
<dbReference type="AlphaFoldDB" id="D6SKH8"/>
<evidence type="ECO:0000259" key="1">
    <source>
        <dbReference type="Pfam" id="PF01637"/>
    </source>
</evidence>
<proteinExistence type="predicted"/>
<dbReference type="PANTHER" id="PTHR34704">
    <property type="entry name" value="ATPASE"/>
    <property type="match status" value="1"/>
</dbReference>
<evidence type="ECO:0000313" key="4">
    <source>
        <dbReference type="Proteomes" id="UP000005496"/>
    </source>
</evidence>
<reference evidence="3" key="1">
    <citation type="submission" date="2010-05" db="EMBL/GenBank/DDBJ databases">
        <title>The draft genome of Desulfonatronospira thiodismutans ASO3-1.</title>
        <authorList>
            <consortium name="US DOE Joint Genome Institute (JGI-PGF)"/>
            <person name="Lucas S."/>
            <person name="Copeland A."/>
            <person name="Lapidus A."/>
            <person name="Cheng J.-F."/>
            <person name="Bruce D."/>
            <person name="Goodwin L."/>
            <person name="Pitluck S."/>
            <person name="Chertkov O."/>
            <person name="Brettin T."/>
            <person name="Detter J.C."/>
            <person name="Han C."/>
            <person name="Land M.L."/>
            <person name="Hauser L."/>
            <person name="Kyrpides N."/>
            <person name="Mikhailova N."/>
            <person name="Muyzer G."/>
            <person name="Woyke T."/>
        </authorList>
    </citation>
    <scope>NUCLEOTIDE SEQUENCE [LARGE SCALE GENOMIC DNA]</scope>
    <source>
        <strain evidence="3">ASO3-1</strain>
    </source>
</reference>
<name>D6SKH8_9BACT</name>
<sequence length="463" mass="54018">MSIFIGRKKEIQFLEDEFAQDRASLVILYGRRRIGKTTLIKQFIQEKNAFYFVATEESERENRRNFQHAVSDFTHNTLLKKDVLLEWDEIFSVLNEHQPEKKKIIAIDEFQYLGKARTSFPSIFQRIWDQMLAGSRSMVILCGSLVGMMVEQALSYSSPLYGRRTGQIRLDQISYQDYGLFFKHPERINLIEYYAVTGGVPRYIELFTPATDIFQAIERNILSRQSFLFEEPVFLLEKEFGETGTYFSLVKTIAAGNRKLGRISSALGMNQSGLTKYLKTLQELDLIVREVPITEKNPEKSKKGQYRITDNFISFWFRFVHPYRSYLEIENTEVVIKKIKDQFRSSHVSFVYEDICRQWLMQKGLVKSPHIQLIQAGRWWDKDVEIDLLGVTENREHAVFCECKYTAAPVDADVYRQLMEKAKNVFLPDGSEKHYVFFSQSGFTEAMMNLARSQENVHLASIS</sequence>
<protein>
    <submittedName>
        <fullName evidence="3">ATPase</fullName>
    </submittedName>
</protein>
<dbReference type="EMBL" id="ACJN02000001">
    <property type="protein sequence ID" value="EFI36381.1"/>
    <property type="molecule type" value="Genomic_DNA"/>
</dbReference>
<feature type="domain" description="DUF234" evidence="2">
    <location>
        <begin position="316"/>
        <end position="407"/>
    </location>
</feature>
<keyword evidence="4" id="KW-1185">Reference proteome</keyword>
<dbReference type="GO" id="GO:0005524">
    <property type="term" value="F:ATP binding"/>
    <property type="evidence" value="ECO:0007669"/>
    <property type="project" value="InterPro"/>
</dbReference>
<dbReference type="OrthoDB" id="9801758at2"/>
<dbReference type="SUPFAM" id="SSF52540">
    <property type="entry name" value="P-loop containing nucleoside triphosphate hydrolases"/>
    <property type="match status" value="1"/>
</dbReference>
<dbReference type="Pfam" id="PF03008">
    <property type="entry name" value="DUF234"/>
    <property type="match status" value="1"/>
</dbReference>
<dbReference type="Gene3D" id="3.40.50.300">
    <property type="entry name" value="P-loop containing nucleotide triphosphate hydrolases"/>
    <property type="match status" value="1"/>
</dbReference>
<dbReference type="SUPFAM" id="SSF52980">
    <property type="entry name" value="Restriction endonuclease-like"/>
    <property type="match status" value="1"/>
</dbReference>
<organism evidence="3 4">
    <name type="scientific">Desulfonatronospira thiodismutans ASO3-1</name>
    <dbReference type="NCBI Taxonomy" id="555779"/>
    <lineage>
        <taxon>Bacteria</taxon>
        <taxon>Pseudomonadati</taxon>
        <taxon>Thermodesulfobacteriota</taxon>
        <taxon>Desulfovibrionia</taxon>
        <taxon>Desulfovibrionales</taxon>
        <taxon>Desulfonatronovibrionaceae</taxon>
        <taxon>Desulfonatronospira</taxon>
    </lineage>
</organism>
<dbReference type="RefSeq" id="WP_008869497.1">
    <property type="nucleotide sequence ID" value="NZ_ACJN02000001.1"/>
</dbReference>
<gene>
    <name evidence="3" type="ORF">Dthio_PD3853</name>
</gene>
<dbReference type="eggNOG" id="COG1672">
    <property type="taxonomic scope" value="Bacteria"/>
</dbReference>
<accession>D6SKH8</accession>
<dbReference type="PANTHER" id="PTHR34704:SF1">
    <property type="entry name" value="ATPASE"/>
    <property type="match status" value="1"/>
</dbReference>
<evidence type="ECO:0000313" key="3">
    <source>
        <dbReference type="EMBL" id="EFI36381.1"/>
    </source>
</evidence>
<dbReference type="InterPro" id="IPR027417">
    <property type="entry name" value="P-loop_NTPase"/>
</dbReference>
<dbReference type="InterPro" id="IPR036390">
    <property type="entry name" value="WH_DNA-bd_sf"/>
</dbReference>
<comment type="caution">
    <text evidence="3">The sequence shown here is derived from an EMBL/GenBank/DDBJ whole genome shotgun (WGS) entry which is preliminary data.</text>
</comment>
<feature type="domain" description="ATPase" evidence="1">
    <location>
        <begin position="4"/>
        <end position="206"/>
    </location>
</feature>
<dbReference type="SUPFAM" id="SSF46785">
    <property type="entry name" value="Winged helix' DNA-binding domain"/>
    <property type="match status" value="1"/>
</dbReference>
<dbReference type="InterPro" id="IPR011335">
    <property type="entry name" value="Restrct_endonuc-II-like"/>
</dbReference>
<dbReference type="InterPro" id="IPR004256">
    <property type="entry name" value="DUF234"/>
</dbReference>